<evidence type="ECO:0000256" key="1">
    <source>
        <dbReference type="ARBA" id="ARBA00004141"/>
    </source>
</evidence>
<dbReference type="PANTHER" id="PTHR34857:SF2">
    <property type="entry name" value="SLL0384 PROTEIN"/>
    <property type="match status" value="1"/>
</dbReference>
<dbReference type="Pfam" id="PF02361">
    <property type="entry name" value="CbiQ"/>
    <property type="match status" value="1"/>
</dbReference>
<keyword evidence="3 6" id="KW-0812">Transmembrane</keyword>
<keyword evidence="5 6" id="KW-0472">Membrane</keyword>
<evidence type="ECO:0000313" key="8">
    <source>
        <dbReference type="EMBL" id="QTU84646.1"/>
    </source>
</evidence>
<keyword evidence="2" id="KW-1003">Cell membrane</keyword>
<evidence type="ECO:0000313" key="7">
    <source>
        <dbReference type="EMBL" id="NHM13270.1"/>
    </source>
</evidence>
<evidence type="ECO:0000256" key="4">
    <source>
        <dbReference type="ARBA" id="ARBA00022989"/>
    </source>
</evidence>
<proteinExistence type="predicted"/>
<dbReference type="EMBL" id="WPCR01000001">
    <property type="protein sequence ID" value="NHM13270.1"/>
    <property type="molecule type" value="Genomic_DNA"/>
</dbReference>
<evidence type="ECO:0000313" key="10">
    <source>
        <dbReference type="Proteomes" id="UP000671910"/>
    </source>
</evidence>
<feature type="transmembrane region" description="Helical" evidence="6">
    <location>
        <begin position="71"/>
        <end position="89"/>
    </location>
</feature>
<protein>
    <submittedName>
        <fullName evidence="8">Energy-coupling factor transporter transmembrane protein EcfT</fullName>
    </submittedName>
</protein>
<evidence type="ECO:0000256" key="5">
    <source>
        <dbReference type="ARBA" id="ARBA00023136"/>
    </source>
</evidence>
<evidence type="ECO:0000256" key="3">
    <source>
        <dbReference type="ARBA" id="ARBA00022692"/>
    </source>
</evidence>
<dbReference type="InterPro" id="IPR051611">
    <property type="entry name" value="ECF_transporter_component"/>
</dbReference>
<dbReference type="KEGG" id="ebz:J7S26_01575"/>
<evidence type="ECO:0000256" key="2">
    <source>
        <dbReference type="ARBA" id="ARBA00022475"/>
    </source>
</evidence>
<dbReference type="RefSeq" id="WP_166338036.1">
    <property type="nucleotide sequence ID" value="NZ_CP072829.1"/>
</dbReference>
<sequence>MPDLSACIGRYWPGTSPVHRMDPRAKLLLSLAVMAVAFVAQDFFALAVCAAFVAGFFALSGIPLRSAVRSIAPLAFIVVITALLNVLFVREGTPLLEWGVLRVTDAGVRNAAFIACRLTLLLLAMSLLTLTTPTLDITDAFERLLAPASRLGVPAHELSMMMGIALRFLPQFMTELQTIRRAQISRGATFSKGRLNMLAALLVPLFTSAFRHAETLSLAMDARCYHGGVGRTRLRPLRFSRLDRNGTLVVAAMLACVVGANVAPL</sequence>
<feature type="transmembrane region" description="Helical" evidence="6">
    <location>
        <begin position="110"/>
        <end position="131"/>
    </location>
</feature>
<dbReference type="InterPro" id="IPR003339">
    <property type="entry name" value="ABC/ECF_trnsptr_transmembrane"/>
</dbReference>
<evidence type="ECO:0000256" key="6">
    <source>
        <dbReference type="SAM" id="Phobius"/>
    </source>
</evidence>
<gene>
    <name evidence="7" type="ORF">GMI68_00525</name>
    <name evidence="8" type="ORF">J7S26_01575</name>
</gene>
<dbReference type="CDD" id="cd16914">
    <property type="entry name" value="EcfT"/>
    <property type="match status" value="1"/>
</dbReference>
<dbReference type="Proteomes" id="UP000671910">
    <property type="component" value="Chromosome"/>
</dbReference>
<keyword evidence="4 6" id="KW-1133">Transmembrane helix</keyword>
<reference evidence="7 9" key="1">
    <citation type="submission" date="2019-11" db="EMBL/GenBank/DDBJ databases">
        <title>Eggerthellaceae novel genus isolated from the rectal contents of marmort.</title>
        <authorList>
            <person name="Zhang G."/>
        </authorList>
    </citation>
    <scope>NUCLEOTIDE SEQUENCE [LARGE SCALE GENOMIC DNA]</scope>
    <source>
        <strain evidence="9">zg-886</strain>
        <strain evidence="7">Zg-886</strain>
    </source>
</reference>
<dbReference type="PANTHER" id="PTHR34857">
    <property type="entry name" value="SLL0384 PROTEIN"/>
    <property type="match status" value="1"/>
</dbReference>
<keyword evidence="9" id="KW-1185">Reference proteome</keyword>
<feature type="transmembrane region" description="Helical" evidence="6">
    <location>
        <begin position="27"/>
        <end position="59"/>
    </location>
</feature>
<dbReference type="EMBL" id="CP072829">
    <property type="protein sequence ID" value="QTU84646.1"/>
    <property type="molecule type" value="Genomic_DNA"/>
</dbReference>
<dbReference type="Proteomes" id="UP000636394">
    <property type="component" value="Unassembled WGS sequence"/>
</dbReference>
<reference evidence="8" key="2">
    <citation type="submission" date="2021-04" db="EMBL/GenBank/DDBJ databases">
        <title>Novel species in family Eggerthellaceae.</title>
        <authorList>
            <person name="Zhang G."/>
        </authorList>
    </citation>
    <scope>NUCLEOTIDE SEQUENCE</scope>
    <source>
        <strain evidence="8">Zg-886</strain>
    </source>
</reference>
<dbReference type="AlphaFoldDB" id="A0A9E6MRY5"/>
<accession>A0A9E6MRY5</accession>
<evidence type="ECO:0000313" key="9">
    <source>
        <dbReference type="Proteomes" id="UP000636394"/>
    </source>
</evidence>
<name>A0A9E6MRY5_9ACTN</name>
<organism evidence="8 10">
    <name type="scientific">Xiamenia xianingshaonis</name>
    <dbReference type="NCBI Taxonomy" id="2682776"/>
    <lineage>
        <taxon>Bacteria</taxon>
        <taxon>Bacillati</taxon>
        <taxon>Actinomycetota</taxon>
        <taxon>Coriobacteriia</taxon>
        <taxon>Eggerthellales</taxon>
        <taxon>Eggerthellaceae</taxon>
        <taxon>Xiamenia</taxon>
    </lineage>
</organism>
<comment type="subcellular location">
    <subcellularLocation>
        <location evidence="1">Membrane</location>
        <topology evidence="1">Multi-pass membrane protein</topology>
    </subcellularLocation>
</comment>
<dbReference type="GO" id="GO:0005886">
    <property type="term" value="C:plasma membrane"/>
    <property type="evidence" value="ECO:0007669"/>
    <property type="project" value="UniProtKB-ARBA"/>
</dbReference>